<evidence type="ECO:0000313" key="12">
    <source>
        <dbReference type="EMBL" id="ENN78215.1"/>
    </source>
</evidence>
<feature type="non-terminal residue" evidence="12">
    <location>
        <position position="1"/>
    </location>
</feature>
<dbReference type="HOGENOM" id="CLU_025015_0_0_1"/>
<keyword evidence="2" id="KW-0813">Transport</keyword>
<dbReference type="EMBL" id="KB740923">
    <property type="protein sequence ID" value="ENN78215.1"/>
    <property type="molecule type" value="Genomic_DNA"/>
</dbReference>
<reference evidence="12" key="1">
    <citation type="journal article" date="2013" name="Genome Biol.">
        <title>Draft genome of the mountain pine beetle, Dendroctonus ponderosae Hopkins, a major forest pest.</title>
        <authorList>
            <person name="Keeling C.I."/>
            <person name="Yuen M.M."/>
            <person name="Liao N.Y."/>
            <person name="Docking T.R."/>
            <person name="Chan S.K."/>
            <person name="Taylor G.A."/>
            <person name="Palmquist D.L."/>
            <person name="Jackman S.D."/>
            <person name="Nguyen A."/>
            <person name="Li M."/>
            <person name="Henderson H."/>
            <person name="Janes J.K."/>
            <person name="Zhao Y."/>
            <person name="Pandoh P."/>
            <person name="Moore R."/>
            <person name="Sperling F.A."/>
            <person name="Huber D.P."/>
            <person name="Birol I."/>
            <person name="Jones S.J."/>
            <person name="Bohlmann J."/>
        </authorList>
    </citation>
    <scope>NUCLEOTIDE SEQUENCE</scope>
</reference>
<dbReference type="GO" id="GO:0015276">
    <property type="term" value="F:ligand-gated monoatomic ion channel activity"/>
    <property type="evidence" value="ECO:0007669"/>
    <property type="project" value="InterPro"/>
</dbReference>
<dbReference type="OMA" id="MIWGASH"/>
<evidence type="ECO:0000256" key="7">
    <source>
        <dbReference type="ARBA" id="ARBA00023136"/>
    </source>
</evidence>
<name>N6U941_DENPD</name>
<dbReference type="GO" id="GO:0005886">
    <property type="term" value="C:plasma membrane"/>
    <property type="evidence" value="ECO:0007669"/>
    <property type="project" value="UniProtKB-SubCell"/>
</dbReference>
<keyword evidence="6" id="KW-0406">Ion transport</keyword>
<keyword evidence="3" id="KW-1003">Cell membrane</keyword>
<comment type="subcellular location">
    <subcellularLocation>
        <location evidence="1">Cell membrane</location>
        <topology evidence="1">Multi-pass membrane protein</topology>
    </subcellularLocation>
</comment>
<keyword evidence="10" id="KW-1071">Ligand-gated ion channel</keyword>
<evidence type="ECO:0000256" key="8">
    <source>
        <dbReference type="ARBA" id="ARBA00023170"/>
    </source>
</evidence>
<keyword evidence="5" id="KW-1133">Transmembrane helix</keyword>
<evidence type="ECO:0000256" key="5">
    <source>
        <dbReference type="ARBA" id="ARBA00022989"/>
    </source>
</evidence>
<keyword evidence="8" id="KW-0675">Receptor</keyword>
<evidence type="ECO:0000256" key="11">
    <source>
        <dbReference type="ARBA" id="ARBA00023303"/>
    </source>
</evidence>
<gene>
    <name evidence="12" type="ORF">YQE_05367</name>
</gene>
<dbReference type="PANTHER" id="PTHR42643">
    <property type="entry name" value="IONOTROPIC RECEPTOR 20A-RELATED"/>
    <property type="match status" value="1"/>
</dbReference>
<dbReference type="OrthoDB" id="8182981at2759"/>
<keyword evidence="7" id="KW-0472">Membrane</keyword>
<keyword evidence="11" id="KW-0407">Ion channel</keyword>
<accession>N6U941</accession>
<evidence type="ECO:0000256" key="10">
    <source>
        <dbReference type="ARBA" id="ARBA00023286"/>
    </source>
</evidence>
<organism evidence="12">
    <name type="scientific">Dendroctonus ponderosae</name>
    <name type="common">Mountain pine beetle</name>
    <dbReference type="NCBI Taxonomy" id="77166"/>
    <lineage>
        <taxon>Eukaryota</taxon>
        <taxon>Metazoa</taxon>
        <taxon>Ecdysozoa</taxon>
        <taxon>Arthropoda</taxon>
        <taxon>Hexapoda</taxon>
        <taxon>Insecta</taxon>
        <taxon>Pterygota</taxon>
        <taxon>Neoptera</taxon>
        <taxon>Endopterygota</taxon>
        <taxon>Coleoptera</taxon>
        <taxon>Polyphaga</taxon>
        <taxon>Cucujiformia</taxon>
        <taxon>Curculionidae</taxon>
        <taxon>Scolytinae</taxon>
        <taxon>Dendroctonus</taxon>
    </lineage>
</organism>
<keyword evidence="4" id="KW-0812">Transmembrane</keyword>
<evidence type="ECO:0000256" key="2">
    <source>
        <dbReference type="ARBA" id="ARBA00022448"/>
    </source>
</evidence>
<evidence type="ECO:0000256" key="6">
    <source>
        <dbReference type="ARBA" id="ARBA00023065"/>
    </source>
</evidence>
<dbReference type="Gene3D" id="3.40.190.10">
    <property type="entry name" value="Periplasmic binding protein-like II"/>
    <property type="match status" value="1"/>
</dbReference>
<proteinExistence type="predicted"/>
<dbReference type="AlphaFoldDB" id="N6U941"/>
<keyword evidence="9" id="KW-0325">Glycoprotein</keyword>
<evidence type="ECO:0000256" key="4">
    <source>
        <dbReference type="ARBA" id="ARBA00022692"/>
    </source>
</evidence>
<evidence type="ECO:0000256" key="9">
    <source>
        <dbReference type="ARBA" id="ARBA00023180"/>
    </source>
</evidence>
<dbReference type="PANTHER" id="PTHR42643:SF40">
    <property type="entry name" value="IONOTROPIC RECEPTOR 41A-RELATED"/>
    <property type="match status" value="1"/>
</dbReference>
<dbReference type="InterPro" id="IPR052192">
    <property type="entry name" value="Insect_Ionotropic_Sensory_Rcpt"/>
</dbReference>
<dbReference type="Pfam" id="PF10613">
    <property type="entry name" value="Lig_chan-Glu_bd"/>
    <property type="match status" value="1"/>
</dbReference>
<sequence>MSSLMALTKNIVNTYFLNYHCLVFFSQSPANFDLNLPQVPILAINLDNLDNIKNIFNYAGCQGFFLQVNQPVAVFRAIEQQIKVHPDRFNQRKYVFFATENWSKEVFQIFETLEANFVSDLTVIFANSFLNESSQVFDIWTHKYTGRTGNNKPFLLDKWFAENASFLHNNNLFPNKLGNQEGRILKLAVFPYEPYVVIEPRGIDSYSYMGSEMKILETFSQYVNASISPVINQADYWGEIWNNWSGSGLMGNLVEDKADIGAAALYTWEFAYEYLDLSKPTVRTGITCLVPAPNKHHINQLKGKLLSKTLMSVSKPFVMQSITNKEMAQGNLANTTFDSGLATIMTVPRYDNPINTIEELAESGLPWGGTQDAWILSINNSLEPNLMKLVARFVAHSEANLRKYSLGDQFAFGVERLPNGRVKIFHFFHHSAVLAHSDNYAIGAYIKEDVIQNYHLMTHDIYWEMCVVMMRKSSVLLTEVDKFVLRVFEAGLISYWQNEAINLYA</sequence>
<evidence type="ECO:0000256" key="3">
    <source>
        <dbReference type="ARBA" id="ARBA00022475"/>
    </source>
</evidence>
<dbReference type="SUPFAM" id="SSF53850">
    <property type="entry name" value="Periplasmic binding protein-like II"/>
    <property type="match status" value="1"/>
</dbReference>
<evidence type="ECO:0000256" key="1">
    <source>
        <dbReference type="ARBA" id="ARBA00004651"/>
    </source>
</evidence>
<dbReference type="InterPro" id="IPR019594">
    <property type="entry name" value="Glu/Gly-bd"/>
</dbReference>
<protein>
    <submittedName>
        <fullName evidence="12">Uncharacterized protein</fullName>
    </submittedName>
</protein>